<dbReference type="Proteomes" id="UP000523007">
    <property type="component" value="Unassembled WGS sequence"/>
</dbReference>
<evidence type="ECO:0000313" key="4">
    <source>
        <dbReference type="EMBL" id="MBB4935263.1"/>
    </source>
</evidence>
<feature type="transmembrane region" description="Helical" evidence="1">
    <location>
        <begin position="392"/>
        <end position="416"/>
    </location>
</feature>
<dbReference type="Gene3D" id="3.40.710.10">
    <property type="entry name" value="DD-peptidase/beta-lactamase superfamily"/>
    <property type="match status" value="1"/>
</dbReference>
<organism evidence="4 5">
    <name type="scientific">Lipingzhangella halophila</name>
    <dbReference type="NCBI Taxonomy" id="1783352"/>
    <lineage>
        <taxon>Bacteria</taxon>
        <taxon>Bacillati</taxon>
        <taxon>Actinomycetota</taxon>
        <taxon>Actinomycetes</taxon>
        <taxon>Streptosporangiales</taxon>
        <taxon>Nocardiopsidaceae</taxon>
        <taxon>Lipingzhangella</taxon>
    </lineage>
</organism>
<evidence type="ECO:0000313" key="5">
    <source>
        <dbReference type="Proteomes" id="UP000523007"/>
    </source>
</evidence>
<dbReference type="PANTHER" id="PTHR43283">
    <property type="entry name" value="BETA-LACTAMASE-RELATED"/>
    <property type="match status" value="1"/>
</dbReference>
<accession>A0A7W7W5Z5</accession>
<sequence>MPGTPKALTAATATLLAATVTATTPALAAPTPGSGDTPYARMDAYVHEHMAAVDAPGLAYAVVGPDGVEHRSAFGEDGAGEPVTEHTPFLWGSVAKPVTATAVLVLADEGRIELDAPVRRYLPAFGEFGGDEIDPTVRDLLTQSAGIRPEAAYEVSDVYGAHSAEFGPRVERIAASAPGPYGEHAYSSANYLLLGAIIEERSGQDLSAFLHDAVLDPAGMGETAITSAEEARDLGLEAGHQPLWGVPAPIADGVDDAGVSYGYLGGDLTALSSFAELQLNGGRVGGTQVIEEDTLAEAHTGVRPVPGSASRYGLGWREGELPGTGTPAVYHFGATPGHSALVIMLPERERAVVVLQNAYSLLQDAQLLEGVGLGMAALLAEGDPPERPGASLLYPAAVWGATAAALALAAGTVLGVRMNLARRLAARPRPRLGGTLAWALIGGAAVATAGWLLLSVGPHMAMTWLPDITVAVLVAGALGVFPALLRVIAARRGRTR</sequence>
<dbReference type="EMBL" id="JACHJT010000002">
    <property type="protein sequence ID" value="MBB4935263.1"/>
    <property type="molecule type" value="Genomic_DNA"/>
</dbReference>
<dbReference type="Pfam" id="PF00144">
    <property type="entry name" value="Beta-lactamase"/>
    <property type="match status" value="1"/>
</dbReference>
<name>A0A7W7W5Z5_9ACTN</name>
<dbReference type="RefSeq" id="WP_246438188.1">
    <property type="nucleotide sequence ID" value="NZ_JACHJT010000002.1"/>
</dbReference>
<evidence type="ECO:0000256" key="1">
    <source>
        <dbReference type="SAM" id="Phobius"/>
    </source>
</evidence>
<dbReference type="AlphaFoldDB" id="A0A7W7W5Z5"/>
<reference evidence="4 5" key="1">
    <citation type="submission" date="2020-08" db="EMBL/GenBank/DDBJ databases">
        <title>Sequencing the genomes of 1000 actinobacteria strains.</title>
        <authorList>
            <person name="Klenk H.-P."/>
        </authorList>
    </citation>
    <scope>NUCLEOTIDE SEQUENCE [LARGE SCALE GENOMIC DNA]</scope>
    <source>
        <strain evidence="4 5">DSM 102030</strain>
    </source>
</reference>
<proteinExistence type="predicted"/>
<feature type="transmembrane region" description="Helical" evidence="1">
    <location>
        <begin position="468"/>
        <end position="489"/>
    </location>
</feature>
<keyword evidence="1" id="KW-0812">Transmembrane</keyword>
<dbReference type="InterPro" id="IPR050789">
    <property type="entry name" value="Diverse_Enzym_Activities"/>
</dbReference>
<keyword evidence="1" id="KW-1133">Transmembrane helix</keyword>
<dbReference type="SUPFAM" id="SSF56601">
    <property type="entry name" value="beta-lactamase/transpeptidase-like"/>
    <property type="match status" value="1"/>
</dbReference>
<feature type="transmembrane region" description="Helical" evidence="1">
    <location>
        <begin position="436"/>
        <end position="456"/>
    </location>
</feature>
<feature type="chain" id="PRO_5031307386" evidence="2">
    <location>
        <begin position="29"/>
        <end position="496"/>
    </location>
</feature>
<gene>
    <name evidence="4" type="ORF">F4561_006157</name>
</gene>
<keyword evidence="1" id="KW-0472">Membrane</keyword>
<keyword evidence="5" id="KW-1185">Reference proteome</keyword>
<evidence type="ECO:0000256" key="2">
    <source>
        <dbReference type="SAM" id="SignalP"/>
    </source>
</evidence>
<keyword evidence="2" id="KW-0732">Signal</keyword>
<evidence type="ECO:0000259" key="3">
    <source>
        <dbReference type="Pfam" id="PF00144"/>
    </source>
</evidence>
<protein>
    <submittedName>
        <fullName evidence="4">CubicO group peptidase (Beta-lactamase class C family)</fullName>
    </submittedName>
</protein>
<feature type="domain" description="Beta-lactamase-related" evidence="3">
    <location>
        <begin position="43"/>
        <end position="364"/>
    </location>
</feature>
<dbReference type="PANTHER" id="PTHR43283:SF18">
    <property type="match status" value="1"/>
</dbReference>
<dbReference type="InterPro" id="IPR001466">
    <property type="entry name" value="Beta-lactam-related"/>
</dbReference>
<dbReference type="InterPro" id="IPR012338">
    <property type="entry name" value="Beta-lactam/transpept-like"/>
</dbReference>
<comment type="caution">
    <text evidence="4">The sequence shown here is derived from an EMBL/GenBank/DDBJ whole genome shotgun (WGS) entry which is preliminary data.</text>
</comment>
<feature type="signal peptide" evidence="2">
    <location>
        <begin position="1"/>
        <end position="28"/>
    </location>
</feature>